<proteinExistence type="predicted"/>
<sequence>MGQQGLNNFDYAQIKGFKTPYLNSLEGMSNPTNEFDTNGNDNFDVNDKFNINKFNAAFEKNIEATTQTNRDLESARLSKLNLQKPEVKPYELSFSQMLIGIKDTWFGLTDDLLQKQYYIETFTKQNRLFFIGLTIILIIIIIYLYDIIFASYDENYTTQTNIAEKKIVEIHHIYYDSSGNQLSRPSVTSEQYIQE</sequence>
<evidence type="ECO:0000313" key="2">
    <source>
        <dbReference type="EMBL" id="AYV76669.1"/>
    </source>
</evidence>
<organism evidence="2">
    <name type="scientific">Terrestrivirus sp</name>
    <dbReference type="NCBI Taxonomy" id="2487775"/>
    <lineage>
        <taxon>Viruses</taxon>
        <taxon>Varidnaviria</taxon>
        <taxon>Bamfordvirae</taxon>
        <taxon>Nucleocytoviricota</taxon>
        <taxon>Megaviricetes</taxon>
        <taxon>Imitervirales</taxon>
        <taxon>Mimiviridae</taxon>
        <taxon>Klosneuvirinae</taxon>
    </lineage>
</organism>
<name>A0A3G4ZT95_9VIRU</name>
<dbReference type="EMBL" id="MK071989">
    <property type="protein sequence ID" value="AYV76669.1"/>
    <property type="molecule type" value="Genomic_DNA"/>
</dbReference>
<accession>A0A3G4ZT95</accession>
<evidence type="ECO:0000256" key="1">
    <source>
        <dbReference type="SAM" id="Phobius"/>
    </source>
</evidence>
<keyword evidence="1" id="KW-1133">Transmembrane helix</keyword>
<reference evidence="2" key="1">
    <citation type="submission" date="2018-10" db="EMBL/GenBank/DDBJ databases">
        <title>Hidden diversity of soil giant viruses.</title>
        <authorList>
            <person name="Schulz F."/>
            <person name="Alteio L."/>
            <person name="Goudeau D."/>
            <person name="Ryan E.M."/>
            <person name="Malmstrom R.R."/>
            <person name="Blanchard J."/>
            <person name="Woyke T."/>
        </authorList>
    </citation>
    <scope>NUCLEOTIDE SEQUENCE</scope>
    <source>
        <strain evidence="2">TEV1</strain>
    </source>
</reference>
<protein>
    <submittedName>
        <fullName evidence="2">Uncharacterized protein</fullName>
    </submittedName>
</protein>
<gene>
    <name evidence="2" type="ORF">Terrestrivirus11_10</name>
</gene>
<keyword evidence="1" id="KW-0812">Transmembrane</keyword>
<feature type="transmembrane region" description="Helical" evidence="1">
    <location>
        <begin position="128"/>
        <end position="152"/>
    </location>
</feature>
<keyword evidence="1" id="KW-0472">Membrane</keyword>